<evidence type="ECO:0000313" key="3">
    <source>
        <dbReference type="Proteomes" id="UP001208570"/>
    </source>
</evidence>
<sequence length="40" mass="4668">MLHSSEWMTPLQMTTWWSAYAWNVVPVVTASVSVIMWVLE</sequence>
<protein>
    <submittedName>
        <fullName evidence="2">Uncharacterized protein</fullName>
    </submittedName>
</protein>
<accession>A0AAD9N044</accession>
<keyword evidence="1" id="KW-0812">Transmembrane</keyword>
<reference evidence="2" key="1">
    <citation type="journal article" date="2023" name="Mol. Biol. Evol.">
        <title>Third-Generation Sequencing Reveals the Adaptive Role of the Epigenome in Three Deep-Sea Polychaetes.</title>
        <authorList>
            <person name="Perez M."/>
            <person name="Aroh O."/>
            <person name="Sun Y."/>
            <person name="Lan Y."/>
            <person name="Juniper S.K."/>
            <person name="Young C.R."/>
            <person name="Angers B."/>
            <person name="Qian P.Y."/>
        </authorList>
    </citation>
    <scope>NUCLEOTIDE SEQUENCE</scope>
    <source>
        <strain evidence="2">P08H-3</strain>
    </source>
</reference>
<evidence type="ECO:0000256" key="1">
    <source>
        <dbReference type="SAM" id="Phobius"/>
    </source>
</evidence>
<gene>
    <name evidence="2" type="ORF">LSH36_423g00004</name>
</gene>
<comment type="caution">
    <text evidence="2">The sequence shown here is derived from an EMBL/GenBank/DDBJ whole genome shotgun (WGS) entry which is preliminary data.</text>
</comment>
<keyword evidence="3" id="KW-1185">Reference proteome</keyword>
<keyword evidence="1" id="KW-1133">Transmembrane helix</keyword>
<proteinExistence type="predicted"/>
<keyword evidence="1" id="KW-0472">Membrane</keyword>
<name>A0AAD9N044_9ANNE</name>
<evidence type="ECO:0000313" key="2">
    <source>
        <dbReference type="EMBL" id="KAK2150101.1"/>
    </source>
</evidence>
<organism evidence="2 3">
    <name type="scientific">Paralvinella palmiformis</name>
    <dbReference type="NCBI Taxonomy" id="53620"/>
    <lineage>
        <taxon>Eukaryota</taxon>
        <taxon>Metazoa</taxon>
        <taxon>Spiralia</taxon>
        <taxon>Lophotrochozoa</taxon>
        <taxon>Annelida</taxon>
        <taxon>Polychaeta</taxon>
        <taxon>Sedentaria</taxon>
        <taxon>Canalipalpata</taxon>
        <taxon>Terebellida</taxon>
        <taxon>Terebelliformia</taxon>
        <taxon>Alvinellidae</taxon>
        <taxon>Paralvinella</taxon>
    </lineage>
</organism>
<dbReference type="Proteomes" id="UP001208570">
    <property type="component" value="Unassembled WGS sequence"/>
</dbReference>
<feature type="transmembrane region" description="Helical" evidence="1">
    <location>
        <begin position="20"/>
        <end position="39"/>
    </location>
</feature>
<dbReference type="EMBL" id="JAODUP010000423">
    <property type="protein sequence ID" value="KAK2150101.1"/>
    <property type="molecule type" value="Genomic_DNA"/>
</dbReference>
<dbReference type="AlphaFoldDB" id="A0AAD9N044"/>